<name>A0A840I838_9ACTN</name>
<sequence length="154" mass="17811">MTDDTQRDERLARLEPFVGEWRIDVPAFPIAPELADRARTRFEWILDGAFLLQTSTVPVPEAPDGHILVSLADGDGYVQHYFDSRGVARVYAMTFDGREWTLARDAPDFTPLPFHQRWSGTFSDDGRTIAGRWETSPDGRDWELDFELFYRRVE</sequence>
<organism evidence="1 2">
    <name type="scientific">Conexibacter arvalis</name>
    <dbReference type="NCBI Taxonomy" id="912552"/>
    <lineage>
        <taxon>Bacteria</taxon>
        <taxon>Bacillati</taxon>
        <taxon>Actinomycetota</taxon>
        <taxon>Thermoleophilia</taxon>
        <taxon>Solirubrobacterales</taxon>
        <taxon>Conexibacteraceae</taxon>
        <taxon>Conexibacter</taxon>
    </lineage>
</organism>
<protein>
    <recommendedName>
        <fullName evidence="3">DUF1579 domain-containing protein</fullName>
    </recommendedName>
</protein>
<comment type="caution">
    <text evidence="1">The sequence shown here is derived from an EMBL/GenBank/DDBJ whole genome shotgun (WGS) entry which is preliminary data.</text>
</comment>
<gene>
    <name evidence="1" type="ORF">BDZ31_000255</name>
</gene>
<dbReference type="Proteomes" id="UP000585272">
    <property type="component" value="Unassembled WGS sequence"/>
</dbReference>
<dbReference type="EMBL" id="JACHNU010000001">
    <property type="protein sequence ID" value="MBB4660682.1"/>
    <property type="molecule type" value="Genomic_DNA"/>
</dbReference>
<accession>A0A840I838</accession>
<dbReference type="RefSeq" id="WP_183338213.1">
    <property type="nucleotide sequence ID" value="NZ_JACHNU010000001.1"/>
</dbReference>
<evidence type="ECO:0000313" key="1">
    <source>
        <dbReference type="EMBL" id="MBB4660682.1"/>
    </source>
</evidence>
<proteinExistence type="predicted"/>
<keyword evidence="2" id="KW-1185">Reference proteome</keyword>
<reference evidence="1 2" key="1">
    <citation type="submission" date="2020-08" db="EMBL/GenBank/DDBJ databases">
        <title>Genomic Encyclopedia of Archaeal and Bacterial Type Strains, Phase II (KMG-II): from individual species to whole genera.</title>
        <authorList>
            <person name="Goeker M."/>
        </authorList>
    </citation>
    <scope>NUCLEOTIDE SEQUENCE [LARGE SCALE GENOMIC DNA]</scope>
    <source>
        <strain evidence="1 2">DSM 23288</strain>
    </source>
</reference>
<dbReference type="AlphaFoldDB" id="A0A840I838"/>
<evidence type="ECO:0000313" key="2">
    <source>
        <dbReference type="Proteomes" id="UP000585272"/>
    </source>
</evidence>
<evidence type="ECO:0008006" key="3">
    <source>
        <dbReference type="Google" id="ProtNLM"/>
    </source>
</evidence>